<dbReference type="Proteomes" id="UP000729290">
    <property type="component" value="Unassembled WGS sequence"/>
</dbReference>
<dbReference type="InterPro" id="IPR014975">
    <property type="entry name" value="DUF1836"/>
</dbReference>
<dbReference type="Pfam" id="PF08876">
    <property type="entry name" value="DUF1836"/>
    <property type="match status" value="1"/>
</dbReference>
<gene>
    <name evidence="1" type="ORF">H9X83_05930</name>
</gene>
<reference evidence="1 2" key="1">
    <citation type="journal article" date="2021" name="Sci. Rep.">
        <title>The distribution of antibiotic resistance genes in chicken gut microbiota commensals.</title>
        <authorList>
            <person name="Juricova H."/>
            <person name="Matiasovicova J."/>
            <person name="Kubasova T."/>
            <person name="Cejkova D."/>
            <person name="Rychlik I."/>
        </authorList>
    </citation>
    <scope>NUCLEOTIDE SEQUENCE [LARGE SCALE GENOMIC DNA]</scope>
    <source>
        <strain evidence="1 2">An431b</strain>
    </source>
</reference>
<evidence type="ECO:0000313" key="2">
    <source>
        <dbReference type="Proteomes" id="UP000729290"/>
    </source>
</evidence>
<accession>A0ABS2GA93</accession>
<dbReference type="PANTHER" id="PTHR40056">
    <property type="entry name" value="HYPOTHETICAL CYTOSOLIC PROTEIN"/>
    <property type="match status" value="1"/>
</dbReference>
<comment type="caution">
    <text evidence="1">The sequence shown here is derived from an EMBL/GenBank/DDBJ whole genome shotgun (WGS) entry which is preliminary data.</text>
</comment>
<protein>
    <submittedName>
        <fullName evidence="1">DUF1836 domain-containing protein</fullName>
    </submittedName>
</protein>
<sequence>MGTFEEILESVKKKINTVHVVEIDEIPSIELYMDQVTTFMDQVLSEYKRTPDGKILTKTMINNYTKAKIFPPPVKKKYGRMHLMLLIMIFHLKSVLSIRDIGILFQPILCCPTPELMERQTEKVYGGFVELQKINLAHLKASSEGRSEGSLFEREILSRYEDNMKSLMLVLLLSIRANSDKNLAERVLDLYL</sequence>
<evidence type="ECO:0000313" key="1">
    <source>
        <dbReference type="EMBL" id="MBM6877698.1"/>
    </source>
</evidence>
<proteinExistence type="predicted"/>
<dbReference type="PANTHER" id="PTHR40056:SF1">
    <property type="entry name" value="DUF1836 DOMAIN-CONTAINING PROTEIN"/>
    <property type="match status" value="1"/>
</dbReference>
<keyword evidence="2" id="KW-1185">Reference proteome</keyword>
<dbReference type="RefSeq" id="WP_205132662.1">
    <property type="nucleotide sequence ID" value="NZ_JACSNT010000002.1"/>
</dbReference>
<name>A0ABS2GA93_9FIRM</name>
<dbReference type="EMBL" id="JACSNV010000006">
    <property type="protein sequence ID" value="MBM6877698.1"/>
    <property type="molecule type" value="Genomic_DNA"/>
</dbReference>
<organism evidence="1 2">
    <name type="scientific">Anaerotignum lactatifermentans</name>
    <dbReference type="NCBI Taxonomy" id="160404"/>
    <lineage>
        <taxon>Bacteria</taxon>
        <taxon>Bacillati</taxon>
        <taxon>Bacillota</taxon>
        <taxon>Clostridia</taxon>
        <taxon>Lachnospirales</taxon>
        <taxon>Anaerotignaceae</taxon>
        <taxon>Anaerotignum</taxon>
    </lineage>
</organism>